<keyword evidence="5" id="KW-0804">Transcription</keyword>
<comment type="caution">
    <text evidence="9">The sequence shown here is derived from an EMBL/GenBank/DDBJ whole genome shotgun (WGS) entry which is preliminary data.</text>
</comment>
<evidence type="ECO:0000256" key="7">
    <source>
        <dbReference type="SAM" id="MobiDB-lite"/>
    </source>
</evidence>
<evidence type="ECO:0000313" key="9">
    <source>
        <dbReference type="EMBL" id="KAL2847855.1"/>
    </source>
</evidence>
<dbReference type="Pfam" id="PF04082">
    <property type="entry name" value="Fungal_trans"/>
    <property type="match status" value="1"/>
</dbReference>
<dbReference type="PANTHER" id="PTHR31779:SF5">
    <property type="entry name" value="ZN(II)2CYS6 TRANSCRIPTION FACTOR (EUROFUNG)"/>
    <property type="match status" value="1"/>
</dbReference>
<dbReference type="InterPro" id="IPR052478">
    <property type="entry name" value="Metabolite_Synth_Reg"/>
</dbReference>
<dbReference type="Gene3D" id="4.10.240.10">
    <property type="entry name" value="Zn(2)-C6 fungal-type DNA-binding domain"/>
    <property type="match status" value="1"/>
</dbReference>
<dbReference type="InterPro" id="IPR001138">
    <property type="entry name" value="Zn2Cys6_DnaBD"/>
</dbReference>
<evidence type="ECO:0000256" key="4">
    <source>
        <dbReference type="ARBA" id="ARBA00023125"/>
    </source>
</evidence>
<evidence type="ECO:0000259" key="8">
    <source>
        <dbReference type="PROSITE" id="PS50048"/>
    </source>
</evidence>
<keyword evidence="3" id="KW-0805">Transcription regulation</keyword>
<keyword evidence="1" id="KW-0479">Metal-binding</keyword>
<keyword evidence="2" id="KW-0862">Zinc</keyword>
<name>A0ABR4K6C1_9EURO</name>
<evidence type="ECO:0000256" key="3">
    <source>
        <dbReference type="ARBA" id="ARBA00023015"/>
    </source>
</evidence>
<evidence type="ECO:0000256" key="6">
    <source>
        <dbReference type="ARBA" id="ARBA00023242"/>
    </source>
</evidence>
<sequence>MDTGPVIPPPQRRRIRLACHACKLRKRKCDGNEPCDSCSRYDYRCFYENQPRKKPVRRAARSPTTPTPAVATAPTEANSQEITQKKSIPSPGDRYMEANSGVAFPHVLDLDLSTQKLQQQGLGWNLGIRGNPQRSEKSIVWIMSRDEWRRFFDVYVEKIHPVYDFLDVQDVAAKAARRWEDPCATNVYDGALCGIAALGSLFSPQEQPGGSNNSMTEQQERHLVECARDILETTSTIACPTLADAEAWVLRTLYLRCNSTPHAAWVASCTTMHIVEAIGLHHQGEAPVGSGTAASASLVYPHAAASGLTGGGGGGDPDVAPRTRRLFWIAKLLNTWISFEYGRSRVVLQGESPCDYAATHKNTSPSPGTADATSDLLLLFQISETLDPCSPKPVDSNDLERMLHQLSTYTFASDAVVLSQAVLAFTIYRRLRLSSPAGLNPTVLNQVLTLGRRGLQACARCITTHCPWWHVTYMPFQFTCVVLAMDTRESLEHVRDALAALRSAADAFGGVKPVRACEAAERLVRRFRRRKEVDAEVLGRALGDVGTEEHAATDASSATVCMPRQGSGGGGRDGDGNCDGTQSDYAWFDTVLTGQSDSTLSGDWDALMRDPLDFSSMFLRLGG</sequence>
<dbReference type="Proteomes" id="UP001610446">
    <property type="component" value="Unassembled WGS sequence"/>
</dbReference>
<evidence type="ECO:0000313" key="10">
    <source>
        <dbReference type="Proteomes" id="UP001610446"/>
    </source>
</evidence>
<evidence type="ECO:0000256" key="1">
    <source>
        <dbReference type="ARBA" id="ARBA00022723"/>
    </source>
</evidence>
<keyword evidence="6" id="KW-0539">Nucleus</keyword>
<dbReference type="InterPro" id="IPR007219">
    <property type="entry name" value="XnlR_reg_dom"/>
</dbReference>
<feature type="compositionally biased region" description="Low complexity" evidence="7">
    <location>
        <begin position="61"/>
        <end position="75"/>
    </location>
</feature>
<feature type="domain" description="Zn(2)-C6 fungal-type" evidence="8">
    <location>
        <begin position="18"/>
        <end position="47"/>
    </location>
</feature>
<organism evidence="9 10">
    <name type="scientific">Aspergillus pseudoustus</name>
    <dbReference type="NCBI Taxonomy" id="1810923"/>
    <lineage>
        <taxon>Eukaryota</taxon>
        <taxon>Fungi</taxon>
        <taxon>Dikarya</taxon>
        <taxon>Ascomycota</taxon>
        <taxon>Pezizomycotina</taxon>
        <taxon>Eurotiomycetes</taxon>
        <taxon>Eurotiomycetidae</taxon>
        <taxon>Eurotiales</taxon>
        <taxon>Aspergillaceae</taxon>
        <taxon>Aspergillus</taxon>
        <taxon>Aspergillus subgen. Nidulantes</taxon>
    </lineage>
</organism>
<dbReference type="InterPro" id="IPR036864">
    <property type="entry name" value="Zn2-C6_fun-type_DNA-bd_sf"/>
</dbReference>
<accession>A0ABR4K6C1</accession>
<dbReference type="PROSITE" id="PS00463">
    <property type="entry name" value="ZN2_CY6_FUNGAL_1"/>
    <property type="match status" value="1"/>
</dbReference>
<dbReference type="CDD" id="cd12148">
    <property type="entry name" value="fungal_TF_MHR"/>
    <property type="match status" value="1"/>
</dbReference>
<keyword evidence="10" id="KW-1185">Reference proteome</keyword>
<reference evidence="9 10" key="1">
    <citation type="submission" date="2024-07" db="EMBL/GenBank/DDBJ databases">
        <title>Section-level genome sequencing and comparative genomics of Aspergillus sections Usti and Cavernicolus.</title>
        <authorList>
            <consortium name="Lawrence Berkeley National Laboratory"/>
            <person name="Nybo J.L."/>
            <person name="Vesth T.C."/>
            <person name="Theobald S."/>
            <person name="Frisvad J.C."/>
            <person name="Larsen T.O."/>
            <person name="Kjaerboelling I."/>
            <person name="Rothschild-Mancinelli K."/>
            <person name="Lyhne E.K."/>
            <person name="Kogle M.E."/>
            <person name="Barry K."/>
            <person name="Clum A."/>
            <person name="Na H."/>
            <person name="Ledsgaard L."/>
            <person name="Lin J."/>
            <person name="Lipzen A."/>
            <person name="Kuo A."/>
            <person name="Riley R."/>
            <person name="Mondo S."/>
            <person name="Labutti K."/>
            <person name="Haridas S."/>
            <person name="Pangalinan J."/>
            <person name="Salamov A.A."/>
            <person name="Simmons B.A."/>
            <person name="Magnuson J.K."/>
            <person name="Chen J."/>
            <person name="Drula E."/>
            <person name="Henrissat B."/>
            <person name="Wiebenga A."/>
            <person name="Lubbers R.J."/>
            <person name="Gomes A.C."/>
            <person name="Makela M.R."/>
            <person name="Stajich J."/>
            <person name="Grigoriev I.V."/>
            <person name="Mortensen U.H."/>
            <person name="De Vries R.P."/>
            <person name="Baker S.E."/>
            <person name="Andersen M.R."/>
        </authorList>
    </citation>
    <scope>NUCLEOTIDE SEQUENCE [LARGE SCALE GENOMIC DNA]</scope>
    <source>
        <strain evidence="9 10">CBS 123904</strain>
    </source>
</reference>
<dbReference type="SUPFAM" id="SSF57701">
    <property type="entry name" value="Zn2/Cys6 DNA-binding domain"/>
    <property type="match status" value="1"/>
</dbReference>
<protein>
    <recommendedName>
        <fullName evidence="8">Zn(2)-C6 fungal-type domain-containing protein</fullName>
    </recommendedName>
</protein>
<evidence type="ECO:0000256" key="5">
    <source>
        <dbReference type="ARBA" id="ARBA00023163"/>
    </source>
</evidence>
<feature type="region of interest" description="Disordered" evidence="7">
    <location>
        <begin position="554"/>
        <end position="576"/>
    </location>
</feature>
<feature type="compositionally biased region" description="Polar residues" evidence="7">
    <location>
        <begin position="76"/>
        <end position="87"/>
    </location>
</feature>
<gene>
    <name evidence="9" type="ORF">BJY01DRAFT_234131</name>
</gene>
<evidence type="ECO:0000256" key="2">
    <source>
        <dbReference type="ARBA" id="ARBA00022833"/>
    </source>
</evidence>
<feature type="region of interest" description="Disordered" evidence="7">
    <location>
        <begin position="54"/>
        <end position="92"/>
    </location>
</feature>
<dbReference type="Pfam" id="PF00172">
    <property type="entry name" value="Zn_clus"/>
    <property type="match status" value="1"/>
</dbReference>
<dbReference type="PROSITE" id="PS50048">
    <property type="entry name" value="ZN2_CY6_FUNGAL_2"/>
    <property type="match status" value="1"/>
</dbReference>
<keyword evidence="4" id="KW-0238">DNA-binding</keyword>
<proteinExistence type="predicted"/>
<dbReference type="SMART" id="SM00066">
    <property type="entry name" value="GAL4"/>
    <property type="match status" value="1"/>
</dbReference>
<dbReference type="PANTHER" id="PTHR31779">
    <property type="entry name" value="2-NITROPROPANE DIOXYGENASE FAMILY, PUTATIVE (AFU_ORTHOLOGUE AFUA_2G17430)-RELATED"/>
    <property type="match status" value="1"/>
</dbReference>
<dbReference type="EMBL" id="JBFXLU010000053">
    <property type="protein sequence ID" value="KAL2847855.1"/>
    <property type="molecule type" value="Genomic_DNA"/>
</dbReference>